<dbReference type="SUPFAM" id="SSF55874">
    <property type="entry name" value="ATPase domain of HSP90 chaperone/DNA topoisomerase II/histidine kinase"/>
    <property type="match status" value="1"/>
</dbReference>
<comment type="catalytic activity">
    <reaction evidence="1">
        <text>ATP + protein L-histidine = ADP + protein N-phospho-L-histidine.</text>
        <dbReference type="EC" id="2.7.13.3"/>
    </reaction>
</comment>
<feature type="transmembrane region" description="Helical" evidence="9">
    <location>
        <begin position="12"/>
        <end position="34"/>
    </location>
</feature>
<dbReference type="PANTHER" id="PTHR24421:SF10">
    <property type="entry name" value="NITRATE_NITRITE SENSOR PROTEIN NARQ"/>
    <property type="match status" value="1"/>
</dbReference>
<dbReference type="Pfam" id="PF07730">
    <property type="entry name" value="HisKA_3"/>
    <property type="match status" value="1"/>
</dbReference>
<evidence type="ECO:0000259" key="10">
    <source>
        <dbReference type="PROSITE" id="PS50109"/>
    </source>
</evidence>
<dbReference type="InterPro" id="IPR011712">
    <property type="entry name" value="Sig_transdc_His_kin_sub3_dim/P"/>
</dbReference>
<dbReference type="Gene3D" id="1.20.5.1930">
    <property type="match status" value="1"/>
</dbReference>
<evidence type="ECO:0000313" key="11">
    <source>
        <dbReference type="EMBL" id="MBC8756466.1"/>
    </source>
</evidence>
<keyword evidence="4" id="KW-0808">Transferase</keyword>
<dbReference type="CDD" id="cd16917">
    <property type="entry name" value="HATPase_UhpB-NarQ-NarX-like"/>
    <property type="match status" value="1"/>
</dbReference>
<dbReference type="EMBL" id="JACGWS010000011">
    <property type="protein sequence ID" value="MBC8756466.1"/>
    <property type="molecule type" value="Genomic_DNA"/>
</dbReference>
<evidence type="ECO:0000256" key="5">
    <source>
        <dbReference type="ARBA" id="ARBA00022741"/>
    </source>
</evidence>
<feature type="domain" description="Histidine kinase" evidence="10">
    <location>
        <begin position="174"/>
        <end position="261"/>
    </location>
</feature>
<dbReference type="Proteomes" id="UP000619238">
    <property type="component" value="Unassembled WGS sequence"/>
</dbReference>
<keyword evidence="7" id="KW-0067">ATP-binding</keyword>
<dbReference type="EC" id="2.7.13.3" evidence="2"/>
<evidence type="ECO:0000256" key="3">
    <source>
        <dbReference type="ARBA" id="ARBA00022553"/>
    </source>
</evidence>
<name>A0ABR7QD21_9FLAO</name>
<dbReference type="InterPro" id="IPR005467">
    <property type="entry name" value="His_kinase_dom"/>
</dbReference>
<evidence type="ECO:0000256" key="4">
    <source>
        <dbReference type="ARBA" id="ARBA00022679"/>
    </source>
</evidence>
<evidence type="ECO:0000256" key="2">
    <source>
        <dbReference type="ARBA" id="ARBA00012438"/>
    </source>
</evidence>
<accession>A0ABR7QD21</accession>
<keyword evidence="9" id="KW-1133">Transmembrane helix</keyword>
<sequence>MQTEEEVQMLVVVATSSLVLLILLITVIILFVFFQKRKLKFILEKKEAEKKYMEEIAKSQIEIQEQALQNMSWELHDNIGQLLSVARMHINILGTQLTSENKEKLDDISEIVGKSLQEIRLLSKTMNTEIIQNMGLVKSVEVELDRFNKLNFLVAKLEVVGEERELDIKEEIILFRIMQEFFSNAIKHSKANKLDVTITFESDRLIILAQDDGVGFDEGEIEKGSGLINMKSRAAIINAEFSMKSAKNKGVSLTLSYPYKK</sequence>
<keyword evidence="9" id="KW-0812">Transmembrane</keyword>
<reference evidence="11 12" key="1">
    <citation type="submission" date="2020-07" db="EMBL/GenBank/DDBJ databases">
        <title>Description of Kordia aestuariivivens sp. nov., isolated from a tidal flat.</title>
        <authorList>
            <person name="Park S."/>
            <person name="Yoon J.-H."/>
        </authorList>
    </citation>
    <scope>NUCLEOTIDE SEQUENCE [LARGE SCALE GENOMIC DNA]</scope>
    <source>
        <strain evidence="11 12">YSTF-M3</strain>
    </source>
</reference>
<dbReference type="RefSeq" id="WP_187563501.1">
    <property type="nucleotide sequence ID" value="NZ_JACGWS010000011.1"/>
</dbReference>
<evidence type="ECO:0000256" key="9">
    <source>
        <dbReference type="SAM" id="Phobius"/>
    </source>
</evidence>
<protein>
    <recommendedName>
        <fullName evidence="2">histidine kinase</fullName>
        <ecNumber evidence="2">2.7.13.3</ecNumber>
    </recommendedName>
</protein>
<keyword evidence="3" id="KW-0597">Phosphoprotein</keyword>
<dbReference type="Gene3D" id="3.30.565.10">
    <property type="entry name" value="Histidine kinase-like ATPase, C-terminal domain"/>
    <property type="match status" value="1"/>
</dbReference>
<keyword evidence="9" id="KW-0472">Membrane</keyword>
<keyword evidence="6 11" id="KW-0418">Kinase</keyword>
<evidence type="ECO:0000256" key="7">
    <source>
        <dbReference type="ARBA" id="ARBA00022840"/>
    </source>
</evidence>
<dbReference type="InterPro" id="IPR036890">
    <property type="entry name" value="HATPase_C_sf"/>
</dbReference>
<keyword evidence="12" id="KW-1185">Reference proteome</keyword>
<keyword evidence="5" id="KW-0547">Nucleotide-binding</keyword>
<evidence type="ECO:0000256" key="8">
    <source>
        <dbReference type="ARBA" id="ARBA00023012"/>
    </source>
</evidence>
<evidence type="ECO:0000256" key="1">
    <source>
        <dbReference type="ARBA" id="ARBA00000085"/>
    </source>
</evidence>
<dbReference type="PROSITE" id="PS50109">
    <property type="entry name" value="HIS_KIN"/>
    <property type="match status" value="1"/>
</dbReference>
<dbReference type="PANTHER" id="PTHR24421">
    <property type="entry name" value="NITRATE/NITRITE SENSOR PROTEIN NARX-RELATED"/>
    <property type="match status" value="1"/>
</dbReference>
<dbReference type="GO" id="GO:0016301">
    <property type="term" value="F:kinase activity"/>
    <property type="evidence" value="ECO:0007669"/>
    <property type="project" value="UniProtKB-KW"/>
</dbReference>
<evidence type="ECO:0000313" key="12">
    <source>
        <dbReference type="Proteomes" id="UP000619238"/>
    </source>
</evidence>
<evidence type="ECO:0000256" key="6">
    <source>
        <dbReference type="ARBA" id="ARBA00022777"/>
    </source>
</evidence>
<organism evidence="11 12">
    <name type="scientific">Kordia aestuariivivens</name>
    <dbReference type="NCBI Taxonomy" id="2759037"/>
    <lineage>
        <taxon>Bacteria</taxon>
        <taxon>Pseudomonadati</taxon>
        <taxon>Bacteroidota</taxon>
        <taxon>Flavobacteriia</taxon>
        <taxon>Flavobacteriales</taxon>
        <taxon>Flavobacteriaceae</taxon>
        <taxon>Kordia</taxon>
    </lineage>
</organism>
<gene>
    <name evidence="11" type="ORF">H2O64_17460</name>
</gene>
<dbReference type="Pfam" id="PF02518">
    <property type="entry name" value="HATPase_c"/>
    <property type="match status" value="1"/>
</dbReference>
<proteinExistence type="predicted"/>
<dbReference type="InterPro" id="IPR050482">
    <property type="entry name" value="Sensor_HK_TwoCompSys"/>
</dbReference>
<keyword evidence="8" id="KW-0902">Two-component regulatory system</keyword>
<dbReference type="InterPro" id="IPR003594">
    <property type="entry name" value="HATPase_dom"/>
</dbReference>
<comment type="caution">
    <text evidence="11">The sequence shown here is derived from an EMBL/GenBank/DDBJ whole genome shotgun (WGS) entry which is preliminary data.</text>
</comment>